<dbReference type="EMBL" id="JAAXPE010000049">
    <property type="protein sequence ID" value="NKY89519.1"/>
    <property type="molecule type" value="Genomic_DNA"/>
</dbReference>
<proteinExistence type="predicted"/>
<name>A0A7X6M491_9NOCA</name>
<comment type="caution">
    <text evidence="1">The sequence shown here is derived from an EMBL/GenBank/DDBJ whole genome shotgun (WGS) entry which is preliminary data.</text>
</comment>
<dbReference type="Gene3D" id="3.40.50.300">
    <property type="entry name" value="P-loop containing nucleotide triphosphate hydrolases"/>
    <property type="match status" value="1"/>
</dbReference>
<dbReference type="RefSeq" id="WP_040720190.1">
    <property type="nucleotide sequence ID" value="NZ_CAWPHS010000044.1"/>
</dbReference>
<dbReference type="InterPro" id="IPR027417">
    <property type="entry name" value="P-loop_NTPase"/>
</dbReference>
<organism evidence="1 2">
    <name type="scientific">Nocardia veterana</name>
    <dbReference type="NCBI Taxonomy" id="132249"/>
    <lineage>
        <taxon>Bacteria</taxon>
        <taxon>Bacillati</taxon>
        <taxon>Actinomycetota</taxon>
        <taxon>Actinomycetes</taxon>
        <taxon>Mycobacteriales</taxon>
        <taxon>Nocardiaceae</taxon>
        <taxon>Nocardia</taxon>
    </lineage>
</organism>
<keyword evidence="2" id="KW-1185">Reference proteome</keyword>
<protein>
    <recommendedName>
        <fullName evidence="3">Uridine kinase</fullName>
    </recommendedName>
</protein>
<accession>A0A7X6M491</accession>
<evidence type="ECO:0000313" key="1">
    <source>
        <dbReference type="EMBL" id="NKY89519.1"/>
    </source>
</evidence>
<dbReference type="AlphaFoldDB" id="A0A7X6M491"/>
<evidence type="ECO:0008006" key="3">
    <source>
        <dbReference type="Google" id="ProtNLM"/>
    </source>
</evidence>
<dbReference type="Proteomes" id="UP000523447">
    <property type="component" value="Unassembled WGS sequence"/>
</dbReference>
<evidence type="ECO:0000313" key="2">
    <source>
        <dbReference type="Proteomes" id="UP000523447"/>
    </source>
</evidence>
<gene>
    <name evidence="1" type="ORF">HGA07_28475</name>
</gene>
<sequence>MPAYAPITVDGLVDAVAAAALARPGPVLVAVDGADAAEPREPADRLVERIRTEGRPAARVWLHDFVRPASLRLEFGRDEMSYRNAWFDYAALEREVLAAVRRRGQWLPALWDEQGDRSARARLRPAEPGLVLVVAGPMLLGRGLDFDVTVGLRMSEAALLRRTDPADRWTVAALVRHEREHAERPGFEVRWDHPDRPALRRDG</sequence>
<reference evidence="1 2" key="1">
    <citation type="submission" date="2020-04" db="EMBL/GenBank/DDBJ databases">
        <title>MicrobeNet Type strains.</title>
        <authorList>
            <person name="Nicholson A.C."/>
        </authorList>
    </citation>
    <scope>NUCLEOTIDE SEQUENCE [LARGE SCALE GENOMIC DNA]</scope>
    <source>
        <strain evidence="1 2">DSM 44445</strain>
    </source>
</reference>